<evidence type="ECO:0000256" key="1">
    <source>
        <dbReference type="SAM" id="MobiDB-lite"/>
    </source>
</evidence>
<dbReference type="InterPro" id="IPR029071">
    <property type="entry name" value="Ubiquitin-like_domsf"/>
</dbReference>
<dbReference type="RefSeq" id="XP_033677690.1">
    <property type="nucleotide sequence ID" value="XM_033835968.1"/>
</dbReference>
<organism evidence="3 4">
    <name type="scientific">Trematosphaeria pertusa</name>
    <dbReference type="NCBI Taxonomy" id="390896"/>
    <lineage>
        <taxon>Eukaryota</taxon>
        <taxon>Fungi</taxon>
        <taxon>Dikarya</taxon>
        <taxon>Ascomycota</taxon>
        <taxon>Pezizomycotina</taxon>
        <taxon>Dothideomycetes</taxon>
        <taxon>Pleosporomycetidae</taxon>
        <taxon>Pleosporales</taxon>
        <taxon>Massarineae</taxon>
        <taxon>Trematosphaeriaceae</taxon>
        <taxon>Trematosphaeria</taxon>
    </lineage>
</organism>
<dbReference type="Pfam" id="PF11976">
    <property type="entry name" value="Rad60-SLD"/>
    <property type="match status" value="1"/>
</dbReference>
<keyword evidence="4" id="KW-1185">Reference proteome</keyword>
<feature type="compositionally biased region" description="Pro residues" evidence="1">
    <location>
        <begin position="351"/>
        <end position="366"/>
    </location>
</feature>
<dbReference type="InterPro" id="IPR022617">
    <property type="entry name" value="Rad60/SUMO-like_dom"/>
</dbReference>
<dbReference type="Proteomes" id="UP000800094">
    <property type="component" value="Unassembled WGS sequence"/>
</dbReference>
<sequence length="444" mass="49527">MTDANPGSEAPPKKKSLFKKSAWQRKQEQAQAGGEAERDMFSHSNDFKDIVAEETKRKLEERRKLEEARKHKADQERERKRRKVSTELDEPKLPSASGSSAHASRVGNKGRSKTPLSPIPKQPPPTDTLSTRYDSLTKSSSNASIPQKALNIIDLGDTDDEDPWKASPTPTKPCIPIHTAKRASSEEIEEVEDPSLAKLKAQARARAAERAARQTQVSASTPAARKPKTAIVQLFITSEIPDTKPLLVKVRTDTTIEKPKDAWCAKQGFSSEKTKDVFMTWKGNRVYDTTTIQRLGVHVDANGCVSVDGDTNIYDDVNLPKVHLDAWTEEVYQQWKKEEAEAAAAKKRAAEPPPLVKEPSPEPAPEPQVKKIRVIMKTKGREDFKIIVKQETEFGHLASVFKQNRGVPPEQPITLMFDGDRLPPMDTIADAEIEDMDSIDVLFK</sequence>
<feature type="compositionally biased region" description="Basic and acidic residues" evidence="1">
    <location>
        <begin position="35"/>
        <end position="92"/>
    </location>
</feature>
<dbReference type="SUPFAM" id="SSF54236">
    <property type="entry name" value="Ubiquitin-like"/>
    <property type="match status" value="2"/>
</dbReference>
<dbReference type="EMBL" id="ML987207">
    <property type="protein sequence ID" value="KAF2242686.1"/>
    <property type="molecule type" value="Genomic_DNA"/>
</dbReference>
<accession>A0A6A6HX76</accession>
<dbReference type="AlphaFoldDB" id="A0A6A6HX76"/>
<evidence type="ECO:0000259" key="2">
    <source>
        <dbReference type="PROSITE" id="PS50053"/>
    </source>
</evidence>
<feature type="region of interest" description="Disordered" evidence="1">
    <location>
        <begin position="343"/>
        <end position="368"/>
    </location>
</feature>
<protein>
    <recommendedName>
        <fullName evidence="2">Ubiquitin-like domain-containing protein</fullName>
    </recommendedName>
</protein>
<proteinExistence type="predicted"/>
<dbReference type="OrthoDB" id="3365399at2759"/>
<dbReference type="InterPro" id="IPR000626">
    <property type="entry name" value="Ubiquitin-like_dom"/>
</dbReference>
<feature type="region of interest" description="Disordered" evidence="1">
    <location>
        <begin position="1"/>
        <end position="176"/>
    </location>
</feature>
<dbReference type="GeneID" id="54589298"/>
<gene>
    <name evidence="3" type="ORF">BU26DRAFT_609981</name>
</gene>
<feature type="compositionally biased region" description="Pro residues" evidence="1">
    <location>
        <begin position="117"/>
        <end position="126"/>
    </location>
</feature>
<dbReference type="Gene3D" id="3.10.20.90">
    <property type="entry name" value="Phosphatidylinositol 3-kinase Catalytic Subunit, Chain A, domain 1"/>
    <property type="match status" value="2"/>
</dbReference>
<evidence type="ECO:0000313" key="4">
    <source>
        <dbReference type="Proteomes" id="UP000800094"/>
    </source>
</evidence>
<evidence type="ECO:0000313" key="3">
    <source>
        <dbReference type="EMBL" id="KAF2242686.1"/>
    </source>
</evidence>
<name>A0A6A6HX76_9PLEO</name>
<dbReference type="PANTHER" id="PTHR10562">
    <property type="entry name" value="SMALL UBIQUITIN-RELATED MODIFIER"/>
    <property type="match status" value="1"/>
</dbReference>
<feature type="compositionally biased region" description="Polar residues" evidence="1">
    <location>
        <begin position="127"/>
        <end position="145"/>
    </location>
</feature>
<feature type="domain" description="Ubiquitin-like" evidence="2">
    <location>
        <begin position="372"/>
        <end position="444"/>
    </location>
</feature>
<reference evidence="3" key="1">
    <citation type="journal article" date="2020" name="Stud. Mycol.">
        <title>101 Dothideomycetes genomes: a test case for predicting lifestyles and emergence of pathogens.</title>
        <authorList>
            <person name="Haridas S."/>
            <person name="Albert R."/>
            <person name="Binder M."/>
            <person name="Bloem J."/>
            <person name="Labutti K."/>
            <person name="Salamov A."/>
            <person name="Andreopoulos B."/>
            <person name="Baker S."/>
            <person name="Barry K."/>
            <person name="Bills G."/>
            <person name="Bluhm B."/>
            <person name="Cannon C."/>
            <person name="Castanera R."/>
            <person name="Culley D."/>
            <person name="Daum C."/>
            <person name="Ezra D."/>
            <person name="Gonzalez J."/>
            <person name="Henrissat B."/>
            <person name="Kuo A."/>
            <person name="Liang C."/>
            <person name="Lipzen A."/>
            <person name="Lutzoni F."/>
            <person name="Magnuson J."/>
            <person name="Mondo S."/>
            <person name="Nolan M."/>
            <person name="Ohm R."/>
            <person name="Pangilinan J."/>
            <person name="Park H.-J."/>
            <person name="Ramirez L."/>
            <person name="Alfaro M."/>
            <person name="Sun H."/>
            <person name="Tritt A."/>
            <person name="Yoshinaga Y."/>
            <person name="Zwiers L.-H."/>
            <person name="Turgeon B."/>
            <person name="Goodwin S."/>
            <person name="Spatafora J."/>
            <person name="Crous P."/>
            <person name="Grigoriev I."/>
        </authorList>
    </citation>
    <scope>NUCLEOTIDE SEQUENCE</scope>
    <source>
        <strain evidence="3">CBS 122368</strain>
    </source>
</reference>
<dbReference type="PROSITE" id="PS50053">
    <property type="entry name" value="UBIQUITIN_2"/>
    <property type="match status" value="1"/>
</dbReference>